<protein>
    <submittedName>
        <fullName evidence="1">Uncharacterized protein</fullName>
    </submittedName>
</protein>
<accession>A0ACD1E104</accession>
<sequence>MSTNDRELAAGSLARMQNGTLGEARVRAFLANRFWVLERSIDVQGADFLIQINSLANSVLDNAPPRFGVVQAKFVQSGSTTIRIPASYLKRDDGTLSKEFFLIVCTGYDDDDRMYLLDTKTIDDSFDTRVTKKRKKIVRTLRASEILNSTNHEITTTRRHALRKMQSALMRANYQSNKSWLHSIGYGQQPTPTLDHRYEYPVTNWAGNLPGMLSGWKKRAENALVELGDVASSLHAGLNASTPDELRAVLDDLDDFTEKINSSEHFFRIRAPSDMEDFFGGSDQLDRLIAALESTGIEGSWLALAERGQSLTAMALADPIDRRKAGLSFTVDYDPKTLALQSFHYQHETVAPSGDWYHVYPQNSPGHVRVFIDAENAYRTPQRPTYLSVLTFILGREILPDVLKVTELNDI</sequence>
<evidence type="ECO:0000313" key="2">
    <source>
        <dbReference type="Proteomes" id="UP000681794"/>
    </source>
</evidence>
<dbReference type="Proteomes" id="UP000681794">
    <property type="component" value="Chromosome"/>
</dbReference>
<name>A0ACD1E104_9MICO</name>
<evidence type="ECO:0000313" key="1">
    <source>
        <dbReference type="EMBL" id="QWS32604.1"/>
    </source>
</evidence>
<dbReference type="EMBL" id="CP076544">
    <property type="protein sequence ID" value="QWS32604.1"/>
    <property type="molecule type" value="Genomic_DNA"/>
</dbReference>
<gene>
    <name evidence="1" type="ORF">KM842_09905</name>
</gene>
<reference evidence="1" key="1">
    <citation type="submission" date="2021-06" db="EMBL/GenBank/DDBJ databases">
        <authorList>
            <person name="Ellington A.J."/>
            <person name="Bryan N.C."/>
            <person name="Christner B.C."/>
            <person name="Reisch C.R."/>
        </authorList>
    </citation>
    <scope>NUCLEOTIDE SEQUENCE</scope>
    <source>
        <strain evidence="1">L6-1</strain>
    </source>
</reference>
<organism evidence="1 2">
    <name type="scientific">Curtobacterium aetherium</name>
    <dbReference type="NCBI Taxonomy" id="2841594"/>
    <lineage>
        <taxon>Bacteria</taxon>
        <taxon>Bacillati</taxon>
        <taxon>Actinomycetota</taxon>
        <taxon>Actinomycetes</taxon>
        <taxon>Micrococcales</taxon>
        <taxon>Microbacteriaceae</taxon>
        <taxon>Curtobacterium</taxon>
    </lineage>
</organism>
<proteinExistence type="predicted"/>
<keyword evidence="2" id="KW-1185">Reference proteome</keyword>